<comment type="caution">
    <text evidence="2">The sequence shown here is derived from an EMBL/GenBank/DDBJ whole genome shotgun (WGS) entry which is preliminary data.</text>
</comment>
<dbReference type="RefSeq" id="WP_344334051.1">
    <property type="nucleotide sequence ID" value="NZ_BAAAKJ010000152.1"/>
</dbReference>
<keyword evidence="1" id="KW-0472">Membrane</keyword>
<dbReference type="EMBL" id="BAAAKJ010000152">
    <property type="protein sequence ID" value="GAA1394723.1"/>
    <property type="molecule type" value="Genomic_DNA"/>
</dbReference>
<accession>A0ABP4INK7</accession>
<evidence type="ECO:0000313" key="2">
    <source>
        <dbReference type="EMBL" id="GAA1394723.1"/>
    </source>
</evidence>
<protein>
    <submittedName>
        <fullName evidence="2">Uncharacterized protein</fullName>
    </submittedName>
</protein>
<dbReference type="Proteomes" id="UP001499863">
    <property type="component" value="Unassembled WGS sequence"/>
</dbReference>
<proteinExistence type="predicted"/>
<gene>
    <name evidence="2" type="ORF">GCM10009639_29180</name>
</gene>
<keyword evidence="3" id="KW-1185">Reference proteome</keyword>
<organism evidence="2 3">
    <name type="scientific">Kitasatospora putterlickiae</name>
    <dbReference type="NCBI Taxonomy" id="221725"/>
    <lineage>
        <taxon>Bacteria</taxon>
        <taxon>Bacillati</taxon>
        <taxon>Actinomycetota</taxon>
        <taxon>Actinomycetes</taxon>
        <taxon>Kitasatosporales</taxon>
        <taxon>Streptomycetaceae</taxon>
        <taxon>Kitasatospora</taxon>
    </lineage>
</organism>
<evidence type="ECO:0000256" key="1">
    <source>
        <dbReference type="SAM" id="Phobius"/>
    </source>
</evidence>
<feature type="transmembrane region" description="Helical" evidence="1">
    <location>
        <begin position="25"/>
        <end position="47"/>
    </location>
</feature>
<evidence type="ECO:0000313" key="3">
    <source>
        <dbReference type="Proteomes" id="UP001499863"/>
    </source>
</evidence>
<name>A0ABP4INK7_9ACTN</name>
<reference evidence="3" key="1">
    <citation type="journal article" date="2019" name="Int. J. Syst. Evol. Microbiol.">
        <title>The Global Catalogue of Microorganisms (GCM) 10K type strain sequencing project: providing services to taxonomists for standard genome sequencing and annotation.</title>
        <authorList>
            <consortium name="The Broad Institute Genomics Platform"/>
            <consortium name="The Broad Institute Genome Sequencing Center for Infectious Disease"/>
            <person name="Wu L."/>
            <person name="Ma J."/>
        </authorList>
    </citation>
    <scope>NUCLEOTIDE SEQUENCE [LARGE SCALE GENOMIC DNA]</scope>
    <source>
        <strain evidence="3">JCM 12393</strain>
    </source>
</reference>
<sequence length="48" mass="5054">METRSHHHAARSEEHATAPAGLGTWTATVLVCLAAGAAPLIGFWTFAH</sequence>
<keyword evidence="1" id="KW-1133">Transmembrane helix</keyword>
<keyword evidence="1" id="KW-0812">Transmembrane</keyword>